<proteinExistence type="predicted"/>
<keyword evidence="4" id="KW-1185">Reference proteome</keyword>
<feature type="compositionally biased region" description="Low complexity" evidence="1">
    <location>
        <begin position="50"/>
        <end position="79"/>
    </location>
</feature>
<organism evidence="3 4">
    <name type="scientific">Streptomyces gamaensis</name>
    <dbReference type="NCBI Taxonomy" id="1763542"/>
    <lineage>
        <taxon>Bacteria</taxon>
        <taxon>Bacillati</taxon>
        <taxon>Actinomycetota</taxon>
        <taxon>Actinomycetes</taxon>
        <taxon>Kitasatosporales</taxon>
        <taxon>Streptomycetaceae</taxon>
        <taxon>Streptomyces</taxon>
    </lineage>
</organism>
<evidence type="ECO:0000313" key="4">
    <source>
        <dbReference type="Proteomes" id="UP001596083"/>
    </source>
</evidence>
<evidence type="ECO:0000256" key="1">
    <source>
        <dbReference type="SAM" id="MobiDB-lite"/>
    </source>
</evidence>
<feature type="signal peptide" evidence="2">
    <location>
        <begin position="1"/>
        <end position="38"/>
    </location>
</feature>
<dbReference type="RefSeq" id="WP_390316188.1">
    <property type="nucleotide sequence ID" value="NZ_JBHSPB010000006.1"/>
</dbReference>
<dbReference type="EMBL" id="JBHSPB010000006">
    <property type="protein sequence ID" value="MFC5720986.1"/>
    <property type="molecule type" value="Genomic_DNA"/>
</dbReference>
<keyword evidence="2" id="KW-0732">Signal</keyword>
<dbReference type="Proteomes" id="UP001596083">
    <property type="component" value="Unassembled WGS sequence"/>
</dbReference>
<reference evidence="4" key="1">
    <citation type="journal article" date="2019" name="Int. J. Syst. Evol. Microbiol.">
        <title>The Global Catalogue of Microorganisms (GCM) 10K type strain sequencing project: providing services to taxonomists for standard genome sequencing and annotation.</title>
        <authorList>
            <consortium name="The Broad Institute Genomics Platform"/>
            <consortium name="The Broad Institute Genome Sequencing Center for Infectious Disease"/>
            <person name="Wu L."/>
            <person name="Ma J."/>
        </authorList>
    </citation>
    <scope>NUCLEOTIDE SEQUENCE [LARGE SCALE GENOMIC DNA]</scope>
    <source>
        <strain evidence="4">CGMCC 4.7304</strain>
    </source>
</reference>
<accession>A0ABW0YWT3</accession>
<sequence>MPIRTEPMRSMLIRTAPRPALRRSLARRLAAPCGFALAATLALTGCTGDDKTPTGSTASPSVTASAVPSPTPTESATPSATPPSPTAEARTSAPTKPAPVPPAPTKAASAQEANDDTAAPPAPKRTHTGTGSSGKAACEIRSNAGNCYQAGEFCRSRDVGASTHDAHGQFITCGSGGGRPRWHY</sequence>
<feature type="region of interest" description="Disordered" evidence="1">
    <location>
        <begin position="50"/>
        <end position="136"/>
    </location>
</feature>
<evidence type="ECO:0000256" key="2">
    <source>
        <dbReference type="SAM" id="SignalP"/>
    </source>
</evidence>
<evidence type="ECO:0008006" key="5">
    <source>
        <dbReference type="Google" id="ProtNLM"/>
    </source>
</evidence>
<protein>
    <recommendedName>
        <fullName evidence="5">DUF3761 domain-containing protein</fullName>
    </recommendedName>
</protein>
<feature type="compositionally biased region" description="Low complexity" evidence="1">
    <location>
        <begin position="86"/>
        <end position="95"/>
    </location>
</feature>
<gene>
    <name evidence="3" type="ORF">ACFP1Z_12490</name>
</gene>
<comment type="caution">
    <text evidence="3">The sequence shown here is derived from an EMBL/GenBank/DDBJ whole genome shotgun (WGS) entry which is preliminary data.</text>
</comment>
<evidence type="ECO:0000313" key="3">
    <source>
        <dbReference type="EMBL" id="MFC5720986.1"/>
    </source>
</evidence>
<feature type="chain" id="PRO_5046439262" description="DUF3761 domain-containing protein" evidence="2">
    <location>
        <begin position="39"/>
        <end position="184"/>
    </location>
</feature>
<name>A0ABW0YWT3_9ACTN</name>